<feature type="transmembrane region" description="Helical" evidence="1">
    <location>
        <begin position="15"/>
        <end position="35"/>
    </location>
</feature>
<dbReference type="PANTHER" id="PTHR37692:SF1">
    <property type="entry name" value="DUF420 DOMAIN-CONTAINING PROTEIN"/>
    <property type="match status" value="1"/>
</dbReference>
<evidence type="ECO:0000313" key="2">
    <source>
        <dbReference type="EMBL" id="CAG5084890.1"/>
    </source>
</evidence>
<gene>
    <name evidence="2" type="primary">txxe 1125</name>
    <name evidence="2" type="ORF">TXXE_08290</name>
</gene>
<feature type="transmembrane region" description="Helical" evidence="1">
    <location>
        <begin position="84"/>
        <end position="104"/>
    </location>
</feature>
<dbReference type="EMBL" id="CAJRAY010000038">
    <property type="protein sequence ID" value="CAG5084890.1"/>
    <property type="molecule type" value="Genomic_DNA"/>
</dbReference>
<keyword evidence="1" id="KW-0812">Transmembrane</keyword>
<evidence type="ECO:0008006" key="4">
    <source>
        <dbReference type="Google" id="ProtNLM"/>
    </source>
</evidence>
<sequence>MKEGPSVPSVRERNWIPLIFIFTFVLVGIITLLFFLPGYEGEVGFDVTVLPLLNAVYNCFTFSFLVIALVAVKRKNIKMHRTFIWAAFVTTALFLVTYVVYHYLTEPTAYGGSEVMRYIYLFVLATHIILAIVNVPLALISVTLGLGGRIKQHRRIGKWTMPIWLYVSFTGIVVYLLISPYYGS</sequence>
<organism evidence="2 3">
    <name type="scientific">Thermobacillus xylanilyticus</name>
    <dbReference type="NCBI Taxonomy" id="76633"/>
    <lineage>
        <taxon>Bacteria</taxon>
        <taxon>Bacillati</taxon>
        <taxon>Bacillota</taxon>
        <taxon>Bacilli</taxon>
        <taxon>Bacillales</taxon>
        <taxon>Paenibacillaceae</taxon>
        <taxon>Thermobacillus</taxon>
    </lineage>
</organism>
<comment type="caution">
    <text evidence="2">The sequence shown here is derived from an EMBL/GenBank/DDBJ whole genome shotgun (WGS) entry which is preliminary data.</text>
</comment>
<feature type="transmembrane region" description="Helical" evidence="1">
    <location>
        <begin position="55"/>
        <end position="72"/>
    </location>
</feature>
<feature type="transmembrane region" description="Helical" evidence="1">
    <location>
        <begin position="119"/>
        <end position="142"/>
    </location>
</feature>
<feature type="transmembrane region" description="Helical" evidence="1">
    <location>
        <begin position="163"/>
        <end position="182"/>
    </location>
</feature>
<evidence type="ECO:0000313" key="3">
    <source>
        <dbReference type="Proteomes" id="UP000681526"/>
    </source>
</evidence>
<accession>A0ABN7RS93</accession>
<dbReference type="Pfam" id="PF04238">
    <property type="entry name" value="DUF420"/>
    <property type="match status" value="1"/>
</dbReference>
<proteinExistence type="predicted"/>
<dbReference type="Proteomes" id="UP000681526">
    <property type="component" value="Unassembled WGS sequence"/>
</dbReference>
<dbReference type="PANTHER" id="PTHR37692">
    <property type="entry name" value="HYPOTHETICAL MEMBRANE SPANNING PROTEIN"/>
    <property type="match status" value="1"/>
</dbReference>
<evidence type="ECO:0000256" key="1">
    <source>
        <dbReference type="SAM" id="Phobius"/>
    </source>
</evidence>
<keyword evidence="1" id="KW-0472">Membrane</keyword>
<keyword evidence="3" id="KW-1185">Reference proteome</keyword>
<protein>
    <recommendedName>
        <fullName evidence="4">DUF420 domain-containing protein</fullName>
    </recommendedName>
</protein>
<name>A0ABN7RS93_THEXY</name>
<dbReference type="InterPro" id="IPR007352">
    <property type="entry name" value="DUF420"/>
</dbReference>
<keyword evidence="1" id="KW-1133">Transmembrane helix</keyword>
<reference evidence="2 3" key="1">
    <citation type="submission" date="2021-04" db="EMBL/GenBank/DDBJ databases">
        <authorList>
            <person name="Rakotoarivonina H."/>
        </authorList>
    </citation>
    <scope>NUCLEOTIDE SEQUENCE [LARGE SCALE GENOMIC DNA]</scope>
    <source>
        <strain evidence="2 3">XE</strain>
    </source>
</reference>